<feature type="transmembrane region" description="Helical" evidence="12">
    <location>
        <begin position="232"/>
        <end position="252"/>
    </location>
</feature>
<comment type="caution">
    <text evidence="14">The sequence shown here is derived from an EMBL/GenBank/DDBJ whole genome shotgun (WGS) entry which is preliminary data.</text>
</comment>
<dbReference type="PANTHER" id="PTHR22950">
    <property type="entry name" value="AMINO ACID TRANSPORTER"/>
    <property type="match status" value="1"/>
</dbReference>
<feature type="region of interest" description="Disordered" evidence="11">
    <location>
        <begin position="1"/>
        <end position="21"/>
    </location>
</feature>
<dbReference type="OMA" id="FLFFGSQ"/>
<evidence type="ECO:0000256" key="6">
    <source>
        <dbReference type="ARBA" id="ARBA00022989"/>
    </source>
</evidence>
<dbReference type="PANTHER" id="PTHR22950:SF458">
    <property type="entry name" value="SODIUM-COUPLED NEUTRAL AMINO ACID TRANSPORTER 11-RELATED"/>
    <property type="match status" value="1"/>
</dbReference>
<proteinExistence type="inferred from homology"/>
<feature type="transmembrane region" description="Helical" evidence="12">
    <location>
        <begin position="116"/>
        <end position="137"/>
    </location>
</feature>
<evidence type="ECO:0000256" key="3">
    <source>
        <dbReference type="ARBA" id="ARBA00022448"/>
    </source>
</evidence>
<keyword evidence="4 12" id="KW-0812">Transmembrane</keyword>
<feature type="transmembrane region" description="Helical" evidence="12">
    <location>
        <begin position="411"/>
        <end position="432"/>
    </location>
</feature>
<feature type="domain" description="Amino acid transporter transmembrane" evidence="13">
    <location>
        <begin position="40"/>
        <end position="430"/>
    </location>
</feature>
<feature type="transmembrane region" description="Helical" evidence="12">
    <location>
        <begin position="348"/>
        <end position="368"/>
    </location>
</feature>
<dbReference type="GO" id="GO:0015179">
    <property type="term" value="F:L-amino acid transmembrane transporter activity"/>
    <property type="evidence" value="ECO:0007669"/>
    <property type="project" value="TreeGrafter"/>
</dbReference>
<evidence type="ECO:0000256" key="8">
    <source>
        <dbReference type="ARBA" id="ARBA00037101"/>
    </source>
</evidence>
<dbReference type="STRING" id="400727.A0A2T7P9H9"/>
<feature type="transmembrane region" description="Helical" evidence="12">
    <location>
        <begin position="48"/>
        <end position="66"/>
    </location>
</feature>
<evidence type="ECO:0000313" key="14">
    <source>
        <dbReference type="EMBL" id="PVD30077.1"/>
    </source>
</evidence>
<evidence type="ECO:0000256" key="1">
    <source>
        <dbReference type="ARBA" id="ARBA00004141"/>
    </source>
</evidence>
<evidence type="ECO:0000256" key="11">
    <source>
        <dbReference type="SAM" id="MobiDB-lite"/>
    </source>
</evidence>
<evidence type="ECO:0000313" key="15">
    <source>
        <dbReference type="Proteomes" id="UP000245119"/>
    </source>
</evidence>
<evidence type="ECO:0000256" key="2">
    <source>
        <dbReference type="ARBA" id="ARBA00008066"/>
    </source>
</evidence>
<dbReference type="AlphaFoldDB" id="A0A2T7P9H9"/>
<keyword evidence="3" id="KW-0813">Transport</keyword>
<evidence type="ECO:0000256" key="9">
    <source>
        <dbReference type="ARBA" id="ARBA00040814"/>
    </source>
</evidence>
<dbReference type="InterPro" id="IPR013057">
    <property type="entry name" value="AA_transpt_TM"/>
</dbReference>
<feature type="transmembrane region" description="Helical" evidence="12">
    <location>
        <begin position="264"/>
        <end position="287"/>
    </location>
</feature>
<dbReference type="EMBL" id="PZQS01000005">
    <property type="protein sequence ID" value="PVD30077.1"/>
    <property type="molecule type" value="Genomic_DNA"/>
</dbReference>
<feature type="transmembrane region" description="Helical" evidence="12">
    <location>
        <begin position="307"/>
        <end position="327"/>
    </location>
</feature>
<evidence type="ECO:0000256" key="5">
    <source>
        <dbReference type="ARBA" id="ARBA00022970"/>
    </source>
</evidence>
<keyword evidence="6 12" id="KW-1133">Transmembrane helix</keyword>
<organism evidence="14 15">
    <name type="scientific">Pomacea canaliculata</name>
    <name type="common">Golden apple snail</name>
    <dbReference type="NCBI Taxonomy" id="400727"/>
    <lineage>
        <taxon>Eukaryota</taxon>
        <taxon>Metazoa</taxon>
        <taxon>Spiralia</taxon>
        <taxon>Lophotrochozoa</taxon>
        <taxon>Mollusca</taxon>
        <taxon>Gastropoda</taxon>
        <taxon>Caenogastropoda</taxon>
        <taxon>Architaenioglossa</taxon>
        <taxon>Ampullarioidea</taxon>
        <taxon>Ampullariidae</taxon>
        <taxon>Pomacea</taxon>
    </lineage>
</organism>
<feature type="transmembrane region" description="Helical" evidence="12">
    <location>
        <begin position="72"/>
        <end position="95"/>
    </location>
</feature>
<dbReference type="Pfam" id="PF01490">
    <property type="entry name" value="Aa_trans"/>
    <property type="match status" value="1"/>
</dbReference>
<comment type="similarity">
    <text evidence="2">Belongs to the amino acid/polyamine transporter 2 family.</text>
</comment>
<comment type="function">
    <text evidence="8">Putative sodium-dependent amino acid/proton antiporter.</text>
</comment>
<protein>
    <recommendedName>
        <fullName evidence="9">Putative sodium-coupled neutral amino acid transporter 11</fullName>
    </recommendedName>
    <alternativeName>
        <fullName evidence="10">Solute carrier family 38 member 11</fullName>
    </alternativeName>
</protein>
<dbReference type="GO" id="GO:0016020">
    <property type="term" value="C:membrane"/>
    <property type="evidence" value="ECO:0007669"/>
    <property type="project" value="UniProtKB-SubCell"/>
</dbReference>
<accession>A0A2T7P9H9</accession>
<keyword evidence="15" id="KW-1185">Reference proteome</keyword>
<dbReference type="OrthoDB" id="28208at2759"/>
<evidence type="ECO:0000256" key="7">
    <source>
        <dbReference type="ARBA" id="ARBA00023136"/>
    </source>
</evidence>
<sequence>MATENSYILGRSQTTSDFSETSSVSDMKHLVEDKDEDKQTSGIPMTSFNFINSIVGSGIIGMPYALRQAGFGLGILMIIAVAAITDYSILLLVEGGHLSNTDTYQDLVLVAFGRPGFYLLTGLQFLYPFIAMVSYNVIIGDTITKIILWMGGDNPGIIHSILGNRQFVIFLTTVLVTLPLSLYRDIGKLGKWAFVSILLILFIVVAVIIRLSTFSHTIPPTEEAWQFARVNVSQAIGIMAFAYMCHHSTFLIHSSLEKPTHQRWGFVVHFSVCFAMIMCLVLGITGYISFTGNAQGDLLENYCWDDILMNISRLAFAITIMLTYPVECFVTREVIENAVFPSHPPAPLWRHISVTIVIVFLTGVISMATDCLGIVLTLNGVLAAAPLAYIIPACCVMRLRQEALLSRSNIGPILLATFGTLVAVIGFIMALVDLVSGVSTCSHGAEPSYCTPMNDNSSITTTFVPLHSSQLAV</sequence>
<evidence type="ECO:0000256" key="10">
    <source>
        <dbReference type="ARBA" id="ARBA00041723"/>
    </source>
</evidence>
<evidence type="ECO:0000256" key="12">
    <source>
        <dbReference type="SAM" id="Phobius"/>
    </source>
</evidence>
<feature type="transmembrane region" description="Helical" evidence="12">
    <location>
        <begin position="374"/>
        <end position="399"/>
    </location>
</feature>
<gene>
    <name evidence="14" type="ORF">C0Q70_09338</name>
</gene>
<evidence type="ECO:0000259" key="13">
    <source>
        <dbReference type="Pfam" id="PF01490"/>
    </source>
</evidence>
<evidence type="ECO:0000256" key="4">
    <source>
        <dbReference type="ARBA" id="ARBA00022692"/>
    </source>
</evidence>
<keyword evidence="5" id="KW-0029">Amino-acid transport</keyword>
<dbReference type="Proteomes" id="UP000245119">
    <property type="component" value="Linkage Group LG5"/>
</dbReference>
<feature type="transmembrane region" description="Helical" evidence="12">
    <location>
        <begin position="192"/>
        <end position="212"/>
    </location>
</feature>
<name>A0A2T7P9H9_POMCA</name>
<comment type="subcellular location">
    <subcellularLocation>
        <location evidence="1">Membrane</location>
        <topology evidence="1">Multi-pass membrane protein</topology>
    </subcellularLocation>
</comment>
<reference evidence="14 15" key="1">
    <citation type="submission" date="2018-04" db="EMBL/GenBank/DDBJ databases">
        <title>The genome of golden apple snail Pomacea canaliculata provides insight into stress tolerance and invasive adaptation.</title>
        <authorList>
            <person name="Liu C."/>
            <person name="Liu B."/>
            <person name="Ren Y."/>
            <person name="Zhang Y."/>
            <person name="Wang H."/>
            <person name="Li S."/>
            <person name="Jiang F."/>
            <person name="Yin L."/>
            <person name="Zhang G."/>
            <person name="Qian W."/>
            <person name="Fan W."/>
        </authorList>
    </citation>
    <scope>NUCLEOTIDE SEQUENCE [LARGE SCALE GENOMIC DNA]</scope>
    <source>
        <strain evidence="14">SZHN2017</strain>
        <tissue evidence="14">Muscle</tissue>
    </source>
</reference>
<keyword evidence="7 12" id="KW-0472">Membrane</keyword>